<dbReference type="AlphaFoldDB" id="A0A251QB46"/>
<proteinExistence type="predicted"/>
<evidence type="ECO:0000313" key="10">
    <source>
        <dbReference type="Proteomes" id="UP000006882"/>
    </source>
</evidence>
<evidence type="ECO:0000256" key="6">
    <source>
        <dbReference type="PROSITE-ProRule" id="PRU00042"/>
    </source>
</evidence>
<dbReference type="SMR" id="A0A251QB46"/>
<feature type="compositionally biased region" description="Polar residues" evidence="7">
    <location>
        <begin position="92"/>
        <end position="112"/>
    </location>
</feature>
<evidence type="ECO:0000313" key="9">
    <source>
        <dbReference type="EMBL" id="ONI21051.1"/>
    </source>
</evidence>
<dbReference type="Gene3D" id="3.30.160.60">
    <property type="entry name" value="Classic Zinc Finger"/>
    <property type="match status" value="1"/>
</dbReference>
<dbReference type="GO" id="GO:0008270">
    <property type="term" value="F:zinc ion binding"/>
    <property type="evidence" value="ECO:0007669"/>
    <property type="project" value="UniProtKB-KW"/>
</dbReference>
<dbReference type="eggNOG" id="ENOG502S3I6">
    <property type="taxonomic scope" value="Eukaryota"/>
</dbReference>
<dbReference type="Gramene" id="ONI21051">
    <property type="protein sequence ID" value="ONI21051"/>
    <property type="gene ID" value="PRUPE_2G048100"/>
</dbReference>
<dbReference type="SUPFAM" id="SSF57667">
    <property type="entry name" value="beta-beta-alpha zinc fingers"/>
    <property type="match status" value="1"/>
</dbReference>
<feature type="compositionally biased region" description="Low complexity" evidence="7">
    <location>
        <begin position="72"/>
        <end position="83"/>
    </location>
</feature>
<evidence type="ECO:0000256" key="3">
    <source>
        <dbReference type="ARBA" id="ARBA00022771"/>
    </source>
</evidence>
<dbReference type="PANTHER" id="PTHR47287:SF9">
    <property type="entry name" value="ZINC FINGER PROTEIN 4-LIKE"/>
    <property type="match status" value="1"/>
</dbReference>
<name>A0A251QB46_PRUPE</name>
<dbReference type="GO" id="GO:0005634">
    <property type="term" value="C:nucleus"/>
    <property type="evidence" value="ECO:0007669"/>
    <property type="project" value="UniProtKB-SubCell"/>
</dbReference>
<evidence type="ECO:0000256" key="2">
    <source>
        <dbReference type="ARBA" id="ARBA00022723"/>
    </source>
</evidence>
<evidence type="ECO:0000256" key="1">
    <source>
        <dbReference type="ARBA" id="ARBA00004123"/>
    </source>
</evidence>
<dbReference type="InterPro" id="IPR013087">
    <property type="entry name" value="Znf_C2H2_type"/>
</dbReference>
<feature type="compositionally biased region" description="Low complexity" evidence="7">
    <location>
        <begin position="113"/>
        <end position="125"/>
    </location>
</feature>
<evidence type="ECO:0000259" key="8">
    <source>
        <dbReference type="PROSITE" id="PS50157"/>
    </source>
</evidence>
<dbReference type="OrthoDB" id="1194586at2759"/>
<evidence type="ECO:0000256" key="4">
    <source>
        <dbReference type="ARBA" id="ARBA00022833"/>
    </source>
</evidence>
<organism evidence="9 10">
    <name type="scientific">Prunus persica</name>
    <name type="common">Peach</name>
    <name type="synonym">Amygdalus persica</name>
    <dbReference type="NCBI Taxonomy" id="3760"/>
    <lineage>
        <taxon>Eukaryota</taxon>
        <taxon>Viridiplantae</taxon>
        <taxon>Streptophyta</taxon>
        <taxon>Embryophyta</taxon>
        <taxon>Tracheophyta</taxon>
        <taxon>Spermatophyta</taxon>
        <taxon>Magnoliopsida</taxon>
        <taxon>eudicotyledons</taxon>
        <taxon>Gunneridae</taxon>
        <taxon>Pentapetalae</taxon>
        <taxon>rosids</taxon>
        <taxon>fabids</taxon>
        <taxon>Rosales</taxon>
        <taxon>Rosaceae</taxon>
        <taxon>Amygdaloideae</taxon>
        <taxon>Amygdaleae</taxon>
        <taxon>Prunus</taxon>
    </lineage>
</organism>
<keyword evidence="10" id="KW-1185">Reference proteome</keyword>
<accession>A0A251QB46</accession>
<dbReference type="PROSITE" id="PS50157">
    <property type="entry name" value="ZINC_FINGER_C2H2_2"/>
    <property type="match status" value="1"/>
</dbReference>
<dbReference type="PANTHER" id="PTHR47287">
    <property type="entry name" value="C2H2 AND C2HC ZINC FINGERS SUPERFAMILY PROTEIN"/>
    <property type="match status" value="1"/>
</dbReference>
<evidence type="ECO:0000256" key="7">
    <source>
        <dbReference type="SAM" id="MobiDB-lite"/>
    </source>
</evidence>
<keyword evidence="4" id="KW-0862">Zinc</keyword>
<dbReference type="InterPro" id="IPR036236">
    <property type="entry name" value="Znf_C2H2_sf"/>
</dbReference>
<feature type="compositionally biased region" description="Polar residues" evidence="7">
    <location>
        <begin position="10"/>
        <end position="21"/>
    </location>
</feature>
<feature type="domain" description="C2H2-type" evidence="8">
    <location>
        <begin position="153"/>
        <end position="180"/>
    </location>
</feature>
<dbReference type="PROSITE" id="PS00028">
    <property type="entry name" value="ZINC_FINGER_C2H2_1"/>
    <property type="match status" value="1"/>
</dbReference>
<dbReference type="InterPro" id="IPR044246">
    <property type="entry name" value="ZFP3-like"/>
</dbReference>
<evidence type="ECO:0000256" key="5">
    <source>
        <dbReference type="ARBA" id="ARBA00023242"/>
    </source>
</evidence>
<feature type="region of interest" description="Disordered" evidence="7">
    <location>
        <begin position="1"/>
        <end position="149"/>
    </location>
</feature>
<feature type="compositionally biased region" description="Basic and acidic residues" evidence="7">
    <location>
        <begin position="32"/>
        <end position="51"/>
    </location>
</feature>
<protein>
    <recommendedName>
        <fullName evidence="8">C2H2-type domain-containing protein</fullName>
    </recommendedName>
</protein>
<dbReference type="EMBL" id="CM007652">
    <property type="protein sequence ID" value="ONI21051.1"/>
    <property type="molecule type" value="Genomic_DNA"/>
</dbReference>
<gene>
    <name evidence="9" type="ORF">PRUPE_2G048100</name>
</gene>
<comment type="subcellular location">
    <subcellularLocation>
        <location evidence="1">Nucleus</location>
    </subcellularLocation>
</comment>
<sequence>MAEESRVERLSSTSEASNISAASDGPPPTQKDGPENLDQKMKMKLKEKIVIDDSDDDDTQQPRQQPPPPPVVRSSSSPSPSSRLRLDLKLCNDNSARGSGSTSRLELSLFNTSNPGSSNPGSSNPVSRYSQPNETTDENPRGSDDKRSQPRVFTCNFCKREFSTSQALGGHQNAHKQERALAKRRQGGLENMGGVLGHSPFSYYNPYSSFSSPSLYGSFNRSLGVRMDSMIHKPSYPWSSTPGFGRFGHGSGAWSSRAGGLLNFQSTIDRLNLEGLHANAPSGILGHPGTSSAPRFDQEISAVRNFGGSSSNFGINRPFLGDLIRREPPTSDTDAAGLDLSLKL</sequence>
<feature type="compositionally biased region" description="Basic and acidic residues" evidence="7">
    <location>
        <begin position="138"/>
        <end position="148"/>
    </location>
</feature>
<dbReference type="STRING" id="3760.A0A251QB46"/>
<dbReference type="Proteomes" id="UP000006882">
    <property type="component" value="Chromosome G2"/>
</dbReference>
<reference evidence="9 10" key="1">
    <citation type="journal article" date="2013" name="Nat. Genet.">
        <title>The high-quality draft genome of peach (Prunus persica) identifies unique patterns of genetic diversity, domestication and genome evolution.</title>
        <authorList>
            <consortium name="International Peach Genome Initiative"/>
            <person name="Verde I."/>
            <person name="Abbott A.G."/>
            <person name="Scalabrin S."/>
            <person name="Jung S."/>
            <person name="Shu S."/>
            <person name="Marroni F."/>
            <person name="Zhebentyayeva T."/>
            <person name="Dettori M.T."/>
            <person name="Grimwood J."/>
            <person name="Cattonaro F."/>
            <person name="Zuccolo A."/>
            <person name="Rossini L."/>
            <person name="Jenkins J."/>
            <person name="Vendramin E."/>
            <person name="Meisel L.A."/>
            <person name="Decroocq V."/>
            <person name="Sosinski B."/>
            <person name="Prochnik S."/>
            <person name="Mitros T."/>
            <person name="Policriti A."/>
            <person name="Cipriani G."/>
            <person name="Dondini L."/>
            <person name="Ficklin S."/>
            <person name="Goodstein D.M."/>
            <person name="Xuan P."/>
            <person name="Del Fabbro C."/>
            <person name="Aramini V."/>
            <person name="Copetti D."/>
            <person name="Gonzalez S."/>
            <person name="Horner D.S."/>
            <person name="Falchi R."/>
            <person name="Lucas S."/>
            <person name="Mica E."/>
            <person name="Maldonado J."/>
            <person name="Lazzari B."/>
            <person name="Bielenberg D."/>
            <person name="Pirona R."/>
            <person name="Miculan M."/>
            <person name="Barakat A."/>
            <person name="Testolin R."/>
            <person name="Stella A."/>
            <person name="Tartarini S."/>
            <person name="Tonutti P."/>
            <person name="Arus P."/>
            <person name="Orellana A."/>
            <person name="Wells C."/>
            <person name="Main D."/>
            <person name="Vizzotto G."/>
            <person name="Silva H."/>
            <person name="Salamini F."/>
            <person name="Schmutz J."/>
            <person name="Morgante M."/>
            <person name="Rokhsar D.S."/>
        </authorList>
    </citation>
    <scope>NUCLEOTIDE SEQUENCE [LARGE SCALE GENOMIC DNA]</scope>
    <source>
        <strain evidence="10">cv. Nemared</strain>
    </source>
</reference>
<keyword evidence="3 6" id="KW-0863">Zinc-finger</keyword>
<keyword evidence="2" id="KW-0479">Metal-binding</keyword>
<dbReference type="GO" id="GO:0009788">
    <property type="term" value="P:negative regulation of abscisic acid-activated signaling pathway"/>
    <property type="evidence" value="ECO:0007669"/>
    <property type="project" value="InterPro"/>
</dbReference>
<dbReference type="Pfam" id="PF13912">
    <property type="entry name" value="zf-C2H2_6"/>
    <property type="match status" value="1"/>
</dbReference>
<keyword evidence="5" id="KW-0539">Nucleus</keyword>